<evidence type="ECO:0000313" key="3">
    <source>
        <dbReference type="Proteomes" id="UP001196413"/>
    </source>
</evidence>
<dbReference type="AlphaFoldDB" id="A0AAD5MLU2"/>
<dbReference type="EMBL" id="JAHQIW010003325">
    <property type="protein sequence ID" value="KAJ1358220.1"/>
    <property type="molecule type" value="Genomic_DNA"/>
</dbReference>
<name>A0AAD5MLU2_PARTN</name>
<sequence length="57" mass="6563">MVPSWTCPICATTDPGVEYEQPQAELLIELVVAMMSQCEYFFRLVRLRPLDVRFPGD</sequence>
<protein>
    <submittedName>
        <fullName evidence="1">Uncharacterized protein</fullName>
    </submittedName>
</protein>
<accession>A0AAD5MLU2</accession>
<proteinExistence type="predicted"/>
<gene>
    <name evidence="1" type="ORF">KIN20_016576</name>
    <name evidence="2" type="ORF">KIN20_016583</name>
</gene>
<keyword evidence="3" id="KW-1185">Reference proteome</keyword>
<reference evidence="1" key="1">
    <citation type="submission" date="2021-06" db="EMBL/GenBank/DDBJ databases">
        <title>Parelaphostrongylus tenuis whole genome reference sequence.</title>
        <authorList>
            <person name="Garwood T.J."/>
            <person name="Larsen P.A."/>
            <person name="Fountain-Jones N.M."/>
            <person name="Garbe J.R."/>
            <person name="Macchietto M.G."/>
            <person name="Kania S.A."/>
            <person name="Gerhold R.W."/>
            <person name="Richards J.E."/>
            <person name="Wolf T.M."/>
        </authorList>
    </citation>
    <scope>NUCLEOTIDE SEQUENCE</scope>
    <source>
        <strain evidence="1">MNPRO001-30</strain>
        <tissue evidence="1">Meninges</tissue>
    </source>
</reference>
<dbReference type="EMBL" id="JAHQIW010003325">
    <property type="protein sequence ID" value="KAJ1358218.1"/>
    <property type="molecule type" value="Genomic_DNA"/>
</dbReference>
<comment type="caution">
    <text evidence="1">The sequence shown here is derived from an EMBL/GenBank/DDBJ whole genome shotgun (WGS) entry which is preliminary data.</text>
</comment>
<organism evidence="1 3">
    <name type="scientific">Parelaphostrongylus tenuis</name>
    <name type="common">Meningeal worm</name>
    <dbReference type="NCBI Taxonomy" id="148309"/>
    <lineage>
        <taxon>Eukaryota</taxon>
        <taxon>Metazoa</taxon>
        <taxon>Ecdysozoa</taxon>
        <taxon>Nematoda</taxon>
        <taxon>Chromadorea</taxon>
        <taxon>Rhabditida</taxon>
        <taxon>Rhabditina</taxon>
        <taxon>Rhabditomorpha</taxon>
        <taxon>Strongyloidea</taxon>
        <taxon>Metastrongylidae</taxon>
        <taxon>Parelaphostrongylus</taxon>
    </lineage>
</organism>
<dbReference type="Proteomes" id="UP001196413">
    <property type="component" value="Unassembled WGS sequence"/>
</dbReference>
<evidence type="ECO:0000313" key="2">
    <source>
        <dbReference type="EMBL" id="KAJ1358220.1"/>
    </source>
</evidence>
<evidence type="ECO:0000313" key="1">
    <source>
        <dbReference type="EMBL" id="KAJ1358218.1"/>
    </source>
</evidence>